<dbReference type="AlphaFoldDB" id="A0ABD2YP27"/>
<name>A0ABD2YP27_9GENT</name>
<protein>
    <recommendedName>
        <fullName evidence="3">Nucleic acid binding protein</fullName>
    </recommendedName>
</protein>
<evidence type="ECO:0000313" key="1">
    <source>
        <dbReference type="EMBL" id="KAL3508406.1"/>
    </source>
</evidence>
<dbReference type="SUPFAM" id="SSF56399">
    <property type="entry name" value="ADP-ribosylation"/>
    <property type="match status" value="1"/>
</dbReference>
<dbReference type="PANTHER" id="PTHR31681">
    <property type="entry name" value="C2H2-LIKE ZINC FINGER PROTEIN"/>
    <property type="match status" value="1"/>
</dbReference>
<evidence type="ECO:0008006" key="3">
    <source>
        <dbReference type="Google" id="ProtNLM"/>
    </source>
</evidence>
<comment type="caution">
    <text evidence="1">The sequence shown here is derived from an EMBL/GenBank/DDBJ whole genome shotgun (WGS) entry which is preliminary data.</text>
</comment>
<proteinExistence type="predicted"/>
<accession>A0ABD2YP27</accession>
<organism evidence="1 2">
    <name type="scientific">Cinchona calisaya</name>
    <dbReference type="NCBI Taxonomy" id="153742"/>
    <lineage>
        <taxon>Eukaryota</taxon>
        <taxon>Viridiplantae</taxon>
        <taxon>Streptophyta</taxon>
        <taxon>Embryophyta</taxon>
        <taxon>Tracheophyta</taxon>
        <taxon>Spermatophyta</taxon>
        <taxon>Magnoliopsida</taxon>
        <taxon>eudicotyledons</taxon>
        <taxon>Gunneridae</taxon>
        <taxon>Pentapetalae</taxon>
        <taxon>asterids</taxon>
        <taxon>lamiids</taxon>
        <taxon>Gentianales</taxon>
        <taxon>Rubiaceae</taxon>
        <taxon>Cinchonoideae</taxon>
        <taxon>Cinchoneae</taxon>
        <taxon>Cinchona</taxon>
    </lineage>
</organism>
<dbReference type="Proteomes" id="UP001630127">
    <property type="component" value="Unassembled WGS sequence"/>
</dbReference>
<keyword evidence="2" id="KW-1185">Reference proteome</keyword>
<dbReference type="PANTHER" id="PTHR31681:SF34">
    <property type="entry name" value="DUF295 DOMAIN-CONTAINING PROTEIN"/>
    <property type="match status" value="1"/>
</dbReference>
<dbReference type="EMBL" id="JBJUIK010000012">
    <property type="protein sequence ID" value="KAL3508406.1"/>
    <property type="molecule type" value="Genomic_DNA"/>
</dbReference>
<reference evidence="1 2" key="1">
    <citation type="submission" date="2024-11" db="EMBL/GenBank/DDBJ databases">
        <title>A near-complete genome assembly of Cinchona calisaya.</title>
        <authorList>
            <person name="Lian D.C."/>
            <person name="Zhao X.W."/>
            <person name="Wei L."/>
        </authorList>
    </citation>
    <scope>NUCLEOTIDE SEQUENCE [LARGE SCALE GENOMIC DNA]</scope>
    <source>
        <tissue evidence="1">Nenye</tissue>
    </source>
</reference>
<dbReference type="Gene3D" id="3.90.228.10">
    <property type="match status" value="1"/>
</dbReference>
<gene>
    <name evidence="1" type="ORF">ACH5RR_027807</name>
</gene>
<evidence type="ECO:0000313" key="2">
    <source>
        <dbReference type="Proteomes" id="UP001630127"/>
    </source>
</evidence>
<sequence>MHALWIYLKENTKCGSKLTDVVCSQEDQIKCKSRWSVKKPESKLGHPVQNIVRPQIFGQNYIRMRYIELEIGDPSRNIVEKIIRAASAEPSKHFSKIRKVLKVINPIDILEKFERYRETVKKSSFEQYKKHPRTIIDGNEMLQFYGTTMTCCTGKTKVSELCKDPCCRVCRIIQSGFNTAYNKASGIRLNTSSEELSEDITVISRGKDVKRAVIVCRAIAGRVVNLDGDASEQDCDSLGDGVHSRIEYLNLRNPSSVLACFIMVFS</sequence>